<name>A0A084AV81_STACB</name>
<dbReference type="Proteomes" id="UP000028045">
    <property type="component" value="Unassembled WGS sequence"/>
</dbReference>
<dbReference type="PANTHER" id="PTHR33753:SF2">
    <property type="entry name" value="GLYCOSIDE HYDROLASE FAMILY 7 PROTEIN"/>
    <property type="match status" value="1"/>
</dbReference>
<evidence type="ECO:0000256" key="2">
    <source>
        <dbReference type="ARBA" id="ARBA00006044"/>
    </source>
</evidence>
<proteinExistence type="inferred from homology"/>
<feature type="non-terminal residue" evidence="10">
    <location>
        <position position="548"/>
    </location>
</feature>
<dbReference type="AlphaFoldDB" id="A0A084AV81"/>
<dbReference type="Pfam" id="PF00840">
    <property type="entry name" value="Glyco_hydro_7"/>
    <property type="match status" value="1"/>
</dbReference>
<dbReference type="EC" id="3.2.1.-" evidence="9"/>
<dbReference type="PRINTS" id="PR00734">
    <property type="entry name" value="GLHYDRLASE7"/>
</dbReference>
<dbReference type="EMBL" id="KL648534">
    <property type="protein sequence ID" value="KEY69210.1"/>
    <property type="molecule type" value="Genomic_DNA"/>
</dbReference>
<evidence type="ECO:0000256" key="4">
    <source>
        <dbReference type="ARBA" id="ARBA00022801"/>
    </source>
</evidence>
<evidence type="ECO:0000256" key="5">
    <source>
        <dbReference type="ARBA" id="ARBA00023001"/>
    </source>
</evidence>
<evidence type="ECO:0000256" key="1">
    <source>
        <dbReference type="ARBA" id="ARBA00001641"/>
    </source>
</evidence>
<evidence type="ECO:0000256" key="9">
    <source>
        <dbReference type="RuleBase" id="RU361164"/>
    </source>
</evidence>
<dbReference type="PANTHER" id="PTHR33753">
    <property type="entry name" value="1,4-BETA-D-GLUCAN CELLOBIOHYDROLASE B"/>
    <property type="match status" value="1"/>
</dbReference>
<dbReference type="GO" id="GO:0016162">
    <property type="term" value="F:cellulose 1,4-beta-cellobiosidase activity"/>
    <property type="evidence" value="ECO:0007669"/>
    <property type="project" value="UniProtKB-EC"/>
</dbReference>
<accession>A0A084AV81</accession>
<comment type="catalytic activity">
    <reaction evidence="1">
        <text>Hydrolysis of (1-&gt;4)-beta-D-glucosidic linkages in cellulose and cellotetraose, releasing cellobiose from the non-reducing ends of the chains.</text>
        <dbReference type="EC" id="3.2.1.91"/>
    </reaction>
</comment>
<keyword evidence="3" id="KW-0732">Signal</keyword>
<evidence type="ECO:0000313" key="11">
    <source>
        <dbReference type="Proteomes" id="UP000028045"/>
    </source>
</evidence>
<gene>
    <name evidence="10" type="ORF">S7711_01666</name>
</gene>
<sequence length="548" mass="59046">MPPIVSTAFYAPGTWPPCRKQTTLSETPHPSIAVLENMYSLALLSLLAVAKAQKAGTNTAETHPRLTWSRCTSGGSCTSTNGEVVIDSNWRWLHTVGTTTNCYDGNEWTNACSSDADCTSRCALEGANYQATYGVTTSGNGLTLKFIQNHEYGKNIGSRMYLMAGTDRYQTFTLSGNEFAFDVDLSTVECGLNAALYFVAMDADGGRAKYPTNEAGARFGTGYCDAQCARDLKFVGGQANRDGWEPSDNDPNAGVGPRGACCAEIDVWESNAHSFAFTPHPCEDNAYHVCETSNCGGTYSEDRFAGKCDANGCDYNPYRMGNTGFYGKGKTVDTNRRFTPPRLTINVLSPGSVVSQFAQNRLTQFLVQDGRRFTIPAPTYAGISSTSEITPTFCTNQFRVFGDRDRFSEVGGWTKLNEALRMPMVLVMSIWNDHYANMLWLDSTYPPEKAGQPGAARGSCSPSSGVPADTEAQFPNAYVLPGSSPACLVACALTGFTVRSPGPTSGSAPLALPSGFEVRACLPEAEVATVHDRTATQDSPPPHQLIRI</sequence>
<evidence type="ECO:0000256" key="6">
    <source>
        <dbReference type="ARBA" id="ARBA00023277"/>
    </source>
</evidence>
<evidence type="ECO:0000313" key="10">
    <source>
        <dbReference type="EMBL" id="KEY69210.1"/>
    </source>
</evidence>
<dbReference type="HOGENOM" id="CLU_020817_3_2_1"/>
<keyword evidence="11" id="KW-1185">Reference proteome</keyword>
<protein>
    <recommendedName>
        <fullName evidence="9">Glucanase</fullName>
        <ecNumber evidence="9">3.2.1.-</ecNumber>
    </recommendedName>
</protein>
<dbReference type="InterPro" id="IPR001722">
    <property type="entry name" value="Glyco_hydro_7"/>
</dbReference>
<dbReference type="SUPFAM" id="SSF49899">
    <property type="entry name" value="Concanavalin A-like lectins/glucanases"/>
    <property type="match status" value="1"/>
</dbReference>
<evidence type="ECO:0000256" key="7">
    <source>
        <dbReference type="ARBA" id="ARBA00023295"/>
    </source>
</evidence>
<dbReference type="CDD" id="cd07999">
    <property type="entry name" value="GH7_CBH_EG"/>
    <property type="match status" value="1"/>
</dbReference>
<dbReference type="InterPro" id="IPR037019">
    <property type="entry name" value="Glyco_hydro_7_sf"/>
</dbReference>
<organism evidence="10 11">
    <name type="scientific">Stachybotrys chartarum (strain CBS 109288 / IBT 7711)</name>
    <name type="common">Toxic black mold</name>
    <name type="synonym">Stilbospora chartarum</name>
    <dbReference type="NCBI Taxonomy" id="1280523"/>
    <lineage>
        <taxon>Eukaryota</taxon>
        <taxon>Fungi</taxon>
        <taxon>Dikarya</taxon>
        <taxon>Ascomycota</taxon>
        <taxon>Pezizomycotina</taxon>
        <taxon>Sordariomycetes</taxon>
        <taxon>Hypocreomycetidae</taxon>
        <taxon>Hypocreales</taxon>
        <taxon>Stachybotryaceae</taxon>
        <taxon>Stachybotrys</taxon>
    </lineage>
</organism>
<dbReference type="GO" id="GO:0030245">
    <property type="term" value="P:cellulose catabolic process"/>
    <property type="evidence" value="ECO:0007669"/>
    <property type="project" value="UniProtKB-KW"/>
</dbReference>
<dbReference type="Gene3D" id="2.70.100.10">
    <property type="entry name" value="Glycoside hydrolase, family 7, domain"/>
    <property type="match status" value="1"/>
</dbReference>
<keyword evidence="7 9" id="KW-0326">Glycosidase</keyword>
<comment type="similarity">
    <text evidence="2 9">Belongs to the glycosyl hydrolase 7 (cellulase C) family.</text>
</comment>
<reference evidence="10 11" key="1">
    <citation type="journal article" date="2014" name="BMC Genomics">
        <title>Comparative genome sequencing reveals chemotype-specific gene clusters in the toxigenic black mold Stachybotrys.</title>
        <authorList>
            <person name="Semeiks J."/>
            <person name="Borek D."/>
            <person name="Otwinowski Z."/>
            <person name="Grishin N.V."/>
        </authorList>
    </citation>
    <scope>NUCLEOTIDE SEQUENCE [LARGE SCALE GENOMIC DNA]</scope>
    <source>
        <strain evidence="11">CBS 109288 / IBT 7711</strain>
    </source>
</reference>
<keyword evidence="8 9" id="KW-0624">Polysaccharide degradation</keyword>
<dbReference type="OrthoDB" id="412382at2759"/>
<evidence type="ECO:0000256" key="8">
    <source>
        <dbReference type="ARBA" id="ARBA00023326"/>
    </source>
</evidence>
<keyword evidence="5 9" id="KW-0136">Cellulose degradation</keyword>
<evidence type="ECO:0000256" key="3">
    <source>
        <dbReference type="ARBA" id="ARBA00022729"/>
    </source>
</evidence>
<dbReference type="InterPro" id="IPR013320">
    <property type="entry name" value="ConA-like_dom_sf"/>
</dbReference>
<keyword evidence="6" id="KW-0119">Carbohydrate metabolism</keyword>
<keyword evidence="4 9" id="KW-0378">Hydrolase</keyword>